<keyword evidence="11 13" id="KW-0560">Oxidoreductase</keyword>
<comment type="similarity">
    <text evidence="5 13">In the C-terminal section; belongs to the HTP reductase family.</text>
</comment>
<feature type="binding site" evidence="16">
    <location>
        <position position="84"/>
    </location>
    <ligand>
        <name>Zn(2+)</name>
        <dbReference type="ChEBI" id="CHEBI:29105"/>
        <note>catalytic</note>
    </ligand>
</feature>
<dbReference type="Gene3D" id="3.40.140.10">
    <property type="entry name" value="Cytidine Deaminase, domain 2"/>
    <property type="match status" value="1"/>
</dbReference>
<evidence type="ECO:0000256" key="13">
    <source>
        <dbReference type="PIRNR" id="PIRNR006769"/>
    </source>
</evidence>
<feature type="binding site" evidence="15">
    <location>
        <position position="213"/>
    </location>
    <ligand>
        <name>substrate</name>
    </ligand>
</feature>
<dbReference type="PANTHER" id="PTHR38011:SF7">
    <property type="entry name" value="2,5-DIAMINO-6-RIBOSYLAMINO-4(3H)-PYRIMIDINONE 5'-PHOSPHATE REDUCTASE"/>
    <property type="match status" value="1"/>
</dbReference>
<feature type="binding site" evidence="15">
    <location>
        <position position="209"/>
    </location>
    <ligand>
        <name>NADP(+)</name>
        <dbReference type="ChEBI" id="CHEBI:58349"/>
    </ligand>
</feature>
<dbReference type="NCBIfam" id="TIGR00326">
    <property type="entry name" value="eubact_ribD"/>
    <property type="match status" value="1"/>
</dbReference>
<dbReference type="InterPro" id="IPR016192">
    <property type="entry name" value="APOBEC/CMP_deaminase_Zn-bd"/>
</dbReference>
<comment type="catalytic activity">
    <reaction evidence="13">
        <text>2,5-diamino-6-hydroxy-4-(5-phosphoribosylamino)-pyrimidine + H2O + H(+) = 5-amino-6-(5-phospho-D-ribosylamino)uracil + NH4(+)</text>
        <dbReference type="Rhea" id="RHEA:21868"/>
        <dbReference type="ChEBI" id="CHEBI:15377"/>
        <dbReference type="ChEBI" id="CHEBI:15378"/>
        <dbReference type="ChEBI" id="CHEBI:28938"/>
        <dbReference type="ChEBI" id="CHEBI:58453"/>
        <dbReference type="ChEBI" id="CHEBI:58614"/>
        <dbReference type="EC" id="3.5.4.26"/>
    </reaction>
</comment>
<dbReference type="PROSITE" id="PS00903">
    <property type="entry name" value="CYT_DCMP_DEAMINASES_1"/>
    <property type="match status" value="1"/>
</dbReference>
<dbReference type="EC" id="3.5.4.26" evidence="13"/>
<feature type="binding site" evidence="15">
    <location>
        <position position="308"/>
    </location>
    <ligand>
        <name>substrate</name>
    </ligand>
</feature>
<keyword evidence="10 13" id="KW-0521">NADP</keyword>
<comment type="similarity">
    <text evidence="4 13">In the N-terminal section; belongs to the cytidine and deoxycytidylate deaminase family.</text>
</comment>
<comment type="catalytic activity">
    <reaction evidence="13">
        <text>5-amino-6-(5-phospho-D-ribitylamino)uracil + NADP(+) = 5-amino-6-(5-phospho-D-ribosylamino)uracil + NADPH + H(+)</text>
        <dbReference type="Rhea" id="RHEA:17845"/>
        <dbReference type="ChEBI" id="CHEBI:15378"/>
        <dbReference type="ChEBI" id="CHEBI:57783"/>
        <dbReference type="ChEBI" id="CHEBI:58349"/>
        <dbReference type="ChEBI" id="CHEBI:58421"/>
        <dbReference type="ChEBI" id="CHEBI:58453"/>
        <dbReference type="EC" id="1.1.1.193"/>
    </reaction>
</comment>
<dbReference type="GO" id="GO:0008835">
    <property type="term" value="F:diaminohydroxyphosphoribosylaminopyrimidine deaminase activity"/>
    <property type="evidence" value="ECO:0007669"/>
    <property type="project" value="UniProtKB-EC"/>
</dbReference>
<feature type="binding site" evidence="15">
    <location>
        <position position="193"/>
    </location>
    <ligand>
        <name>substrate</name>
    </ligand>
</feature>
<evidence type="ECO:0000256" key="3">
    <source>
        <dbReference type="ARBA" id="ARBA00004910"/>
    </source>
</evidence>
<feature type="domain" description="CMP/dCMP-type deaminase" evidence="17">
    <location>
        <begin position="10"/>
        <end position="132"/>
    </location>
</feature>
<dbReference type="InterPro" id="IPR004794">
    <property type="entry name" value="Eubact_RibD"/>
</dbReference>
<comment type="pathway">
    <text evidence="3 13">Cofactor biosynthesis; riboflavin biosynthesis; 5-amino-6-(D-ribitylamino)uracil from GTP: step 3/4.</text>
</comment>
<feature type="active site" description="Proton donor" evidence="14">
    <location>
        <position position="61"/>
    </location>
</feature>
<gene>
    <name evidence="18" type="primary">ribD</name>
    <name evidence="18" type="ORF">DI392_05155</name>
</gene>
<dbReference type="Gene3D" id="3.40.430.10">
    <property type="entry name" value="Dihydrofolate Reductase, subunit A"/>
    <property type="match status" value="1"/>
</dbReference>
<dbReference type="Pfam" id="PF01872">
    <property type="entry name" value="RibD_C"/>
    <property type="match status" value="1"/>
</dbReference>
<dbReference type="CDD" id="cd01284">
    <property type="entry name" value="Riboflavin_deaminase-reductase"/>
    <property type="match status" value="1"/>
</dbReference>
<dbReference type="SUPFAM" id="SSF53597">
    <property type="entry name" value="Dihydrofolate reductase-like"/>
    <property type="match status" value="1"/>
</dbReference>
<dbReference type="InterPro" id="IPR011549">
    <property type="entry name" value="RibD_C"/>
</dbReference>
<evidence type="ECO:0000256" key="8">
    <source>
        <dbReference type="ARBA" id="ARBA00022801"/>
    </source>
</evidence>
<feature type="binding site" evidence="15">
    <location>
        <position position="205"/>
    </location>
    <ligand>
        <name>NADP(+)</name>
        <dbReference type="ChEBI" id="CHEBI:58349"/>
    </ligand>
</feature>
<keyword evidence="19" id="KW-1185">Reference proteome</keyword>
<comment type="caution">
    <text evidence="18">The sequence shown here is derived from an EMBL/GenBank/DDBJ whole genome shotgun (WGS) entry which is preliminary data.</text>
</comment>
<evidence type="ECO:0000256" key="15">
    <source>
        <dbReference type="PIRSR" id="PIRSR006769-2"/>
    </source>
</evidence>
<evidence type="ECO:0000256" key="14">
    <source>
        <dbReference type="PIRSR" id="PIRSR006769-1"/>
    </source>
</evidence>
<dbReference type="AlphaFoldDB" id="A0A2U3BCI1"/>
<dbReference type="PANTHER" id="PTHR38011">
    <property type="entry name" value="DIHYDROFOLATE REDUCTASE FAMILY PROTEIN (AFU_ORTHOLOGUE AFUA_8G06820)"/>
    <property type="match status" value="1"/>
</dbReference>
<evidence type="ECO:0000256" key="4">
    <source>
        <dbReference type="ARBA" id="ARBA00005259"/>
    </source>
</evidence>
<evidence type="ECO:0000256" key="1">
    <source>
        <dbReference type="ARBA" id="ARBA00002151"/>
    </source>
</evidence>
<dbReference type="OrthoDB" id="9800865at2"/>
<dbReference type="EMBL" id="QFWT01000002">
    <property type="protein sequence ID" value="PWI34500.1"/>
    <property type="molecule type" value="Genomic_DNA"/>
</dbReference>
<accession>A0A2U3BCI1</accession>
<evidence type="ECO:0000313" key="18">
    <source>
        <dbReference type="EMBL" id="PWI34500.1"/>
    </source>
</evidence>
<feature type="binding site" evidence="15">
    <location>
        <position position="179"/>
    </location>
    <ligand>
        <name>NADP(+)</name>
        <dbReference type="ChEBI" id="CHEBI:58349"/>
    </ligand>
</feature>
<reference evidence="18 19" key="1">
    <citation type="submission" date="2018-05" db="EMBL/GenBank/DDBJ databases">
        <title>Vibrio limimaris sp. nov., isolated from marine sediment.</title>
        <authorList>
            <person name="Li C.-M."/>
        </authorList>
    </citation>
    <scope>NUCLEOTIDE SEQUENCE [LARGE SCALE GENOMIC DNA]</scope>
    <source>
        <strain evidence="18 19">E4404</strain>
    </source>
</reference>
<dbReference type="NCBIfam" id="TIGR00227">
    <property type="entry name" value="ribD_Cterm"/>
    <property type="match status" value="1"/>
</dbReference>
<evidence type="ECO:0000256" key="9">
    <source>
        <dbReference type="ARBA" id="ARBA00022833"/>
    </source>
</evidence>
<dbReference type="GO" id="GO:0008703">
    <property type="term" value="F:5-amino-6-(5-phosphoribosylamino)uracil reductase activity"/>
    <property type="evidence" value="ECO:0007669"/>
    <property type="project" value="UniProtKB-EC"/>
</dbReference>
<protein>
    <recommendedName>
        <fullName evidence="13">Riboflavin biosynthesis protein RibD</fullName>
    </recommendedName>
    <domain>
        <recommendedName>
            <fullName evidence="13">Diaminohydroxyphosphoribosylaminopyrimidine deaminase</fullName>
            <shortName evidence="13">DRAP deaminase</shortName>
            <ecNumber evidence="13">3.5.4.26</ecNumber>
        </recommendedName>
        <alternativeName>
            <fullName evidence="13">Riboflavin-specific deaminase</fullName>
        </alternativeName>
    </domain>
    <domain>
        <recommendedName>
            <fullName evidence="13">5-amino-6-(5-phosphoribosylamino)uracil reductase</fullName>
            <ecNumber evidence="13">1.1.1.193</ecNumber>
        </recommendedName>
        <alternativeName>
            <fullName evidence="13">HTP reductase</fullName>
        </alternativeName>
    </domain>
</protein>
<dbReference type="FunFam" id="3.40.140.10:FF:000025">
    <property type="entry name" value="Riboflavin biosynthesis protein RibD"/>
    <property type="match status" value="1"/>
</dbReference>
<dbReference type="RefSeq" id="WP_109318836.1">
    <property type="nucleotide sequence ID" value="NZ_QFWT01000002.1"/>
</dbReference>
<dbReference type="EC" id="1.1.1.193" evidence="13"/>
<feature type="binding site" evidence="15">
    <location>
        <position position="177"/>
    </location>
    <ligand>
        <name>substrate</name>
    </ligand>
</feature>
<sequence length="384" mass="41943">MEDREHPFTSFDYQMMSRAIKLARQGIYTTAPNPNVGCVIAKDGEIIGEGFHFRAGEPHAEVHALRAAAGNTAGATAYVTLEPCSHYGRTPPCAEALIKSQVTRVVCAMQDPNPQVAGRGIRMLQEAGIEVQVGLLEQDAKALNPAFIKRMQTGMPFVQLKMAASLDGRTALKNGVSQWITSPQARQDVQVYRAQAGAILSSSKTVLDDNASLAVRWDELPGALKQNYPEQELRQPARVILDRQQQLTSDLRLYQSGGKVIRIFGENQSTDCGGADIQVPLTESGHLDLYQVLHKLATEHNINHVWVEAGATLAASFIEQALVDELIVYMAPKLMGADGQGVVNLLGLESMDQAINLNIRDVRMVGPDIRLVADIKKNAQIKKE</sequence>
<keyword evidence="12" id="KW-0511">Multifunctional enzyme</keyword>
<feature type="binding site" evidence="15">
    <location>
        <position position="216"/>
    </location>
    <ligand>
        <name>substrate</name>
    </ligand>
</feature>
<dbReference type="InterPro" id="IPR002734">
    <property type="entry name" value="RibDG_C"/>
</dbReference>
<keyword evidence="7 13" id="KW-0479">Metal-binding</keyword>
<feature type="binding site" evidence="16">
    <location>
        <position position="59"/>
    </location>
    <ligand>
        <name>Zn(2+)</name>
        <dbReference type="ChEBI" id="CHEBI:29105"/>
        <note>catalytic</note>
    </ligand>
</feature>
<proteinExistence type="inferred from homology"/>
<evidence type="ECO:0000256" key="6">
    <source>
        <dbReference type="ARBA" id="ARBA00022619"/>
    </source>
</evidence>
<feature type="binding site" evidence="15">
    <location>
        <position position="163"/>
    </location>
    <ligand>
        <name>NADP(+)</name>
        <dbReference type="ChEBI" id="CHEBI:58349"/>
    </ligand>
</feature>
<dbReference type="Proteomes" id="UP000245362">
    <property type="component" value="Unassembled WGS sequence"/>
</dbReference>
<evidence type="ECO:0000256" key="11">
    <source>
        <dbReference type="ARBA" id="ARBA00023002"/>
    </source>
</evidence>
<evidence type="ECO:0000256" key="12">
    <source>
        <dbReference type="ARBA" id="ARBA00023268"/>
    </source>
</evidence>
<comment type="function">
    <text evidence="1 13">Converts 2,5-diamino-6-(ribosylamino)-4(3h)-pyrimidinone 5'-phosphate into 5-amino-6-(ribosylamino)-2,4(1h,3h)-pyrimidinedione 5'-phosphate.</text>
</comment>
<evidence type="ECO:0000259" key="17">
    <source>
        <dbReference type="PROSITE" id="PS51747"/>
    </source>
</evidence>
<evidence type="ECO:0000256" key="16">
    <source>
        <dbReference type="PIRSR" id="PIRSR006769-3"/>
    </source>
</evidence>
<dbReference type="GO" id="GO:0008270">
    <property type="term" value="F:zinc ion binding"/>
    <property type="evidence" value="ECO:0007669"/>
    <property type="project" value="InterPro"/>
</dbReference>
<comment type="cofactor">
    <cofactor evidence="13 16">
        <name>Zn(2+)</name>
        <dbReference type="ChEBI" id="CHEBI:29105"/>
    </cofactor>
    <text evidence="13 16">Binds 1 zinc ion.</text>
</comment>
<dbReference type="PROSITE" id="PS51747">
    <property type="entry name" value="CYT_DCMP_DEAMINASES_2"/>
    <property type="match status" value="1"/>
</dbReference>
<dbReference type="InterPro" id="IPR002125">
    <property type="entry name" value="CMP_dCMP_dom"/>
</dbReference>
<evidence type="ECO:0000313" key="19">
    <source>
        <dbReference type="Proteomes" id="UP000245362"/>
    </source>
</evidence>
<keyword evidence="9 13" id="KW-0862">Zinc</keyword>
<evidence type="ECO:0000256" key="2">
    <source>
        <dbReference type="ARBA" id="ARBA00004882"/>
    </source>
</evidence>
<dbReference type="SUPFAM" id="SSF53927">
    <property type="entry name" value="Cytidine deaminase-like"/>
    <property type="match status" value="1"/>
</dbReference>
<name>A0A2U3BCI1_9VIBR</name>
<comment type="pathway">
    <text evidence="2 13">Cofactor biosynthesis; riboflavin biosynthesis; 5-amino-6-(D-ribitylamino)uracil from GTP: step 2/4.</text>
</comment>
<feature type="binding site" evidence="16">
    <location>
        <position position="93"/>
    </location>
    <ligand>
        <name>Zn(2+)</name>
        <dbReference type="ChEBI" id="CHEBI:29105"/>
        <note>catalytic</note>
    </ligand>
</feature>
<dbReference type="PIRSF" id="PIRSF006769">
    <property type="entry name" value="RibD"/>
    <property type="match status" value="1"/>
</dbReference>
<organism evidence="18 19">
    <name type="scientific">Vibrio albus</name>
    <dbReference type="NCBI Taxonomy" id="2200953"/>
    <lineage>
        <taxon>Bacteria</taxon>
        <taxon>Pseudomonadati</taxon>
        <taxon>Pseudomonadota</taxon>
        <taxon>Gammaproteobacteria</taxon>
        <taxon>Vibrionales</taxon>
        <taxon>Vibrionaceae</taxon>
        <taxon>Vibrio</taxon>
    </lineage>
</organism>
<dbReference type="GO" id="GO:0009231">
    <property type="term" value="P:riboflavin biosynthetic process"/>
    <property type="evidence" value="ECO:0007669"/>
    <property type="project" value="UniProtKB-UniPathway"/>
</dbReference>
<feature type="binding site" evidence="15">
    <location>
        <begin position="310"/>
        <end position="316"/>
    </location>
    <ligand>
        <name>NADP(+)</name>
        <dbReference type="ChEBI" id="CHEBI:58349"/>
    </ligand>
</feature>
<dbReference type="UniPathway" id="UPA00275">
    <property type="reaction ID" value="UER00401"/>
</dbReference>
<dbReference type="InterPro" id="IPR016193">
    <property type="entry name" value="Cytidine_deaminase-like"/>
</dbReference>
<evidence type="ECO:0000256" key="5">
    <source>
        <dbReference type="ARBA" id="ARBA00007417"/>
    </source>
</evidence>
<evidence type="ECO:0000256" key="7">
    <source>
        <dbReference type="ARBA" id="ARBA00022723"/>
    </source>
</evidence>
<dbReference type="Pfam" id="PF00383">
    <property type="entry name" value="dCMP_cyt_deam_1"/>
    <property type="match status" value="1"/>
</dbReference>
<dbReference type="InterPro" id="IPR050765">
    <property type="entry name" value="Riboflavin_Biosynth_HTPR"/>
</dbReference>
<dbReference type="GO" id="GO:0050661">
    <property type="term" value="F:NADP binding"/>
    <property type="evidence" value="ECO:0007669"/>
    <property type="project" value="InterPro"/>
</dbReference>
<evidence type="ECO:0000256" key="10">
    <source>
        <dbReference type="ARBA" id="ARBA00022857"/>
    </source>
</evidence>
<keyword evidence="8 13" id="KW-0378">Hydrolase</keyword>
<dbReference type="InterPro" id="IPR024072">
    <property type="entry name" value="DHFR-like_dom_sf"/>
</dbReference>
<keyword evidence="6 13" id="KW-0686">Riboflavin biosynthesis</keyword>